<name>A0A0G4HQB6_9ALVE</name>
<dbReference type="Pfam" id="PF00702">
    <property type="entry name" value="Hydrolase"/>
    <property type="match status" value="1"/>
</dbReference>
<proteinExistence type="predicted"/>
<dbReference type="SFLD" id="SFLDS00003">
    <property type="entry name" value="Haloacid_Dehalogenase"/>
    <property type="match status" value="1"/>
</dbReference>
<accession>A0A0G4HQB6</accession>
<dbReference type="VEuPathDB" id="CryptoDB:Cvel_7919"/>
<dbReference type="AlphaFoldDB" id="A0A0G4HQB6"/>
<dbReference type="PANTHER" id="PTHR18901">
    <property type="entry name" value="2-DEOXYGLUCOSE-6-PHOSPHATE PHOSPHATASE 2"/>
    <property type="match status" value="1"/>
</dbReference>
<dbReference type="PhylomeDB" id="A0A0G4HQB6"/>
<dbReference type="InterPro" id="IPR023198">
    <property type="entry name" value="PGP-like_dom2"/>
</dbReference>
<dbReference type="NCBIfam" id="TIGR01509">
    <property type="entry name" value="HAD-SF-IA-v3"/>
    <property type="match status" value="1"/>
</dbReference>
<dbReference type="InterPro" id="IPR036412">
    <property type="entry name" value="HAD-like_sf"/>
</dbReference>
<gene>
    <name evidence="1" type="ORF">Cvel_7919</name>
</gene>
<dbReference type="SFLD" id="SFLDG01129">
    <property type="entry name" value="C1.5:_HAD__Beta-PGM__Phosphata"/>
    <property type="match status" value="1"/>
</dbReference>
<reference evidence="1" key="1">
    <citation type="submission" date="2014-11" db="EMBL/GenBank/DDBJ databases">
        <authorList>
            <person name="Otto D Thomas"/>
            <person name="Naeem Raeece"/>
        </authorList>
    </citation>
    <scope>NUCLEOTIDE SEQUENCE</scope>
</reference>
<dbReference type="Gene3D" id="3.40.50.1000">
    <property type="entry name" value="HAD superfamily/HAD-like"/>
    <property type="match status" value="1"/>
</dbReference>
<organism evidence="1">
    <name type="scientific">Chromera velia CCMP2878</name>
    <dbReference type="NCBI Taxonomy" id="1169474"/>
    <lineage>
        <taxon>Eukaryota</taxon>
        <taxon>Sar</taxon>
        <taxon>Alveolata</taxon>
        <taxon>Colpodellida</taxon>
        <taxon>Chromeraceae</taxon>
        <taxon>Chromera</taxon>
    </lineage>
</organism>
<protein>
    <submittedName>
        <fullName evidence="1">Uncharacterized protein</fullName>
    </submittedName>
</protein>
<dbReference type="SUPFAM" id="SSF56784">
    <property type="entry name" value="HAD-like"/>
    <property type="match status" value="1"/>
</dbReference>
<dbReference type="GO" id="GO:0016791">
    <property type="term" value="F:phosphatase activity"/>
    <property type="evidence" value="ECO:0007669"/>
    <property type="project" value="TreeGrafter"/>
</dbReference>
<dbReference type="FunFam" id="3.40.50.1000:FF:000055">
    <property type="entry name" value="Haloacid dehalogenase-like hydrolase family protein"/>
    <property type="match status" value="1"/>
</dbReference>
<dbReference type="SFLD" id="SFLDG01135">
    <property type="entry name" value="C1.5.6:_HAD__Beta-PGM__Phospha"/>
    <property type="match status" value="1"/>
</dbReference>
<dbReference type="EMBL" id="CDMZ01003460">
    <property type="protein sequence ID" value="CEM46462.1"/>
    <property type="molecule type" value="Genomic_DNA"/>
</dbReference>
<sequence length="244" mass="26739">MARPITHCLFDLDGLLLDTEPFYTEASSRVAAEFGKEYTFEMKSKCMGLPALEGGRLLLDLLGGLDGMSVEEFNERRFKIQYELFPTSKPLPGIERLLSLLHKSGVPIAIATSSHKKGFELKTSHLPDLFGLFNGNFVLGDDPAVKKGKPNPDIFLEAARRIGVPPEETACCLVFEDAPNGVRAGLAAGMRVCWIPDPRIDKAAFLDSLSEQEKARVTILSSMEEFQPQAFGLAVLQPAVLKEG</sequence>
<dbReference type="Gene3D" id="1.10.150.240">
    <property type="entry name" value="Putative phosphatase, domain 2"/>
    <property type="match status" value="1"/>
</dbReference>
<dbReference type="InterPro" id="IPR006439">
    <property type="entry name" value="HAD-SF_hydro_IA"/>
</dbReference>
<evidence type="ECO:0000313" key="1">
    <source>
        <dbReference type="EMBL" id="CEM46462.1"/>
    </source>
</evidence>
<dbReference type="PANTHER" id="PTHR18901:SF38">
    <property type="entry name" value="PSEUDOURIDINE-5'-PHOSPHATASE"/>
    <property type="match status" value="1"/>
</dbReference>
<dbReference type="InterPro" id="IPR023214">
    <property type="entry name" value="HAD_sf"/>
</dbReference>